<dbReference type="SUPFAM" id="SSF47396">
    <property type="entry name" value="Transcription factor IIA (TFIIA), alpha-helical domain"/>
    <property type="match status" value="1"/>
</dbReference>
<proteinExistence type="inferred from homology"/>
<dbReference type="SMART" id="SM01371">
    <property type="entry name" value="TFIIA"/>
    <property type="match status" value="1"/>
</dbReference>
<protein>
    <submittedName>
        <fullName evidence="6">Transcription initiation factor IIA subunit 1</fullName>
    </submittedName>
</protein>
<dbReference type="Gene3D" id="1.10.287.100">
    <property type="match status" value="1"/>
</dbReference>
<gene>
    <name evidence="6" type="ORF">KP79_PYT09558</name>
</gene>
<dbReference type="AlphaFoldDB" id="A0A210QWM1"/>
<evidence type="ECO:0000256" key="2">
    <source>
        <dbReference type="ARBA" id="ARBA00010059"/>
    </source>
</evidence>
<evidence type="ECO:0000256" key="3">
    <source>
        <dbReference type="ARBA" id="ARBA00023163"/>
    </source>
</evidence>
<dbReference type="PANTHER" id="PTHR12694:SF8">
    <property type="entry name" value="TRANSCRIPTION INITIATION FACTOR IIA SUBUNIT 1"/>
    <property type="match status" value="1"/>
</dbReference>
<dbReference type="FunFam" id="1.10.287.100:FF:000001">
    <property type="entry name" value="Transcription initiation factor IIA subunit"/>
    <property type="match status" value="1"/>
</dbReference>
<keyword evidence="3" id="KW-0804">Transcription</keyword>
<sequence length="329" mass="36200">MATPNPVGSVYRSVVDDVISNVREAFLDEGVDEQVLQELKQLWESKLTQTRALDAAPEPQEPVSLPATIQYAQFTPQQTAIAQPAVRPAGMPHTVPVPVQIAAGSHGQEISASAATAAMALPTGLFHQQLQTLAAQGLTLHPTGNGQFIIQAINQGQAGQMTTLAAAQQVGGQPITTIPTVVQTTSRPQNPQNILQLDGANDTSSSEEDEFENDDDEEENEDENKDEDNDEPGEEEEPLNSEDDVSDEDPIELFDTENVVVCQYDKINRNKNKWKFHLKDGIMNLNGYANVTFSMYMYVSQIQEKFLFNLHTYVKAYRGPDCLGKEKKV</sequence>
<dbReference type="Gene3D" id="2.30.18.10">
    <property type="entry name" value="Transcription factor IIA (TFIIA), beta-barrel domain"/>
    <property type="match status" value="1"/>
</dbReference>
<keyword evidence="4" id="KW-0539">Nucleus</keyword>
<evidence type="ECO:0000313" key="7">
    <source>
        <dbReference type="Proteomes" id="UP000242188"/>
    </source>
</evidence>
<reference evidence="6 7" key="1">
    <citation type="journal article" date="2017" name="Nat. Ecol. Evol.">
        <title>Scallop genome provides insights into evolution of bilaterian karyotype and development.</title>
        <authorList>
            <person name="Wang S."/>
            <person name="Zhang J."/>
            <person name="Jiao W."/>
            <person name="Li J."/>
            <person name="Xun X."/>
            <person name="Sun Y."/>
            <person name="Guo X."/>
            <person name="Huan P."/>
            <person name="Dong B."/>
            <person name="Zhang L."/>
            <person name="Hu X."/>
            <person name="Sun X."/>
            <person name="Wang J."/>
            <person name="Zhao C."/>
            <person name="Wang Y."/>
            <person name="Wang D."/>
            <person name="Huang X."/>
            <person name="Wang R."/>
            <person name="Lv J."/>
            <person name="Li Y."/>
            <person name="Zhang Z."/>
            <person name="Liu B."/>
            <person name="Lu W."/>
            <person name="Hui Y."/>
            <person name="Liang J."/>
            <person name="Zhou Z."/>
            <person name="Hou R."/>
            <person name="Li X."/>
            <person name="Liu Y."/>
            <person name="Li H."/>
            <person name="Ning X."/>
            <person name="Lin Y."/>
            <person name="Zhao L."/>
            <person name="Xing Q."/>
            <person name="Dou J."/>
            <person name="Li Y."/>
            <person name="Mao J."/>
            <person name="Guo H."/>
            <person name="Dou H."/>
            <person name="Li T."/>
            <person name="Mu C."/>
            <person name="Jiang W."/>
            <person name="Fu Q."/>
            <person name="Fu X."/>
            <person name="Miao Y."/>
            <person name="Liu J."/>
            <person name="Yu Q."/>
            <person name="Li R."/>
            <person name="Liao H."/>
            <person name="Li X."/>
            <person name="Kong Y."/>
            <person name="Jiang Z."/>
            <person name="Chourrout D."/>
            <person name="Li R."/>
            <person name="Bao Z."/>
        </authorList>
    </citation>
    <scope>NUCLEOTIDE SEQUENCE [LARGE SCALE GENOMIC DNA]</scope>
    <source>
        <strain evidence="6 7">PY_sf001</strain>
    </source>
</reference>
<evidence type="ECO:0000256" key="4">
    <source>
        <dbReference type="ARBA" id="ARBA00023242"/>
    </source>
</evidence>
<comment type="similarity">
    <text evidence="2">Belongs to the TFIIA subunit 1 family.</text>
</comment>
<dbReference type="GO" id="GO:0006367">
    <property type="term" value="P:transcription initiation at RNA polymerase II promoter"/>
    <property type="evidence" value="ECO:0007669"/>
    <property type="project" value="InterPro"/>
</dbReference>
<comment type="subcellular location">
    <subcellularLocation>
        <location evidence="1">Nucleus</location>
    </subcellularLocation>
</comment>
<dbReference type="Proteomes" id="UP000242188">
    <property type="component" value="Unassembled WGS sequence"/>
</dbReference>
<dbReference type="Pfam" id="PF03153">
    <property type="entry name" value="TFIIA"/>
    <property type="match status" value="2"/>
</dbReference>
<dbReference type="STRING" id="6573.A0A210QWM1"/>
<dbReference type="SUPFAM" id="SSF50784">
    <property type="entry name" value="Transcription factor IIA (TFIIA), beta-barrel domain"/>
    <property type="match status" value="1"/>
</dbReference>
<feature type="compositionally biased region" description="Acidic residues" evidence="5">
    <location>
        <begin position="205"/>
        <end position="248"/>
    </location>
</feature>
<dbReference type="PANTHER" id="PTHR12694">
    <property type="entry name" value="TRANSCRIPTION INITIATION FACTOR IIA SUBUNIT 1"/>
    <property type="match status" value="1"/>
</dbReference>
<dbReference type="EMBL" id="NEDP02001506">
    <property type="protein sequence ID" value="OWF53124.1"/>
    <property type="molecule type" value="Genomic_DNA"/>
</dbReference>
<comment type="caution">
    <text evidence="6">The sequence shown here is derived from an EMBL/GenBank/DDBJ whole genome shotgun (WGS) entry which is preliminary data.</text>
</comment>
<name>A0A210QWM1_MIZYE</name>
<keyword evidence="6" id="KW-0396">Initiation factor</keyword>
<dbReference type="GO" id="GO:0005672">
    <property type="term" value="C:transcription factor TFIIA complex"/>
    <property type="evidence" value="ECO:0007669"/>
    <property type="project" value="InterPro"/>
</dbReference>
<feature type="compositionally biased region" description="Polar residues" evidence="5">
    <location>
        <begin position="186"/>
        <end position="195"/>
    </location>
</feature>
<dbReference type="OrthoDB" id="6275927at2759"/>
<dbReference type="CDD" id="cd07976">
    <property type="entry name" value="TFIIA_alpha_beta_like"/>
    <property type="match status" value="1"/>
</dbReference>
<keyword evidence="6" id="KW-0648">Protein biosynthesis</keyword>
<feature type="region of interest" description="Disordered" evidence="5">
    <location>
        <begin position="184"/>
        <end position="248"/>
    </location>
</feature>
<evidence type="ECO:0000256" key="5">
    <source>
        <dbReference type="SAM" id="MobiDB-lite"/>
    </source>
</evidence>
<dbReference type="InterPro" id="IPR009088">
    <property type="entry name" value="TFIIA_b-brl"/>
</dbReference>
<evidence type="ECO:0000256" key="1">
    <source>
        <dbReference type="ARBA" id="ARBA00004123"/>
    </source>
</evidence>
<organism evidence="6 7">
    <name type="scientific">Mizuhopecten yessoensis</name>
    <name type="common">Japanese scallop</name>
    <name type="synonym">Patinopecten yessoensis</name>
    <dbReference type="NCBI Taxonomy" id="6573"/>
    <lineage>
        <taxon>Eukaryota</taxon>
        <taxon>Metazoa</taxon>
        <taxon>Spiralia</taxon>
        <taxon>Lophotrochozoa</taxon>
        <taxon>Mollusca</taxon>
        <taxon>Bivalvia</taxon>
        <taxon>Autobranchia</taxon>
        <taxon>Pteriomorphia</taxon>
        <taxon>Pectinida</taxon>
        <taxon>Pectinoidea</taxon>
        <taxon>Pectinidae</taxon>
        <taxon>Mizuhopecten</taxon>
    </lineage>
</organism>
<evidence type="ECO:0000313" key="6">
    <source>
        <dbReference type="EMBL" id="OWF53124.1"/>
    </source>
</evidence>
<dbReference type="GO" id="GO:0003743">
    <property type="term" value="F:translation initiation factor activity"/>
    <property type="evidence" value="ECO:0007669"/>
    <property type="project" value="UniProtKB-KW"/>
</dbReference>
<dbReference type="InterPro" id="IPR004855">
    <property type="entry name" value="TFIIA_asu/bsu"/>
</dbReference>
<keyword evidence="7" id="KW-1185">Reference proteome</keyword>
<accession>A0A210QWM1</accession>